<reference evidence="1 2" key="1">
    <citation type="submission" date="2017-03" db="EMBL/GenBank/DDBJ databases">
        <title>Genome Survey of Euroglyphus maynei.</title>
        <authorList>
            <person name="Arlian L.G."/>
            <person name="Morgan M.S."/>
            <person name="Rider S.D."/>
        </authorList>
    </citation>
    <scope>NUCLEOTIDE SEQUENCE [LARGE SCALE GENOMIC DNA]</scope>
    <source>
        <strain evidence="1">Arlian Lab</strain>
        <tissue evidence="1">Whole body</tissue>
    </source>
</reference>
<evidence type="ECO:0000313" key="2">
    <source>
        <dbReference type="Proteomes" id="UP000194236"/>
    </source>
</evidence>
<protein>
    <submittedName>
        <fullName evidence="1">Uncharacterized protein</fullName>
    </submittedName>
</protein>
<dbReference type="AlphaFoldDB" id="A0A1Y3B358"/>
<gene>
    <name evidence="1" type="ORF">BLA29_003161</name>
</gene>
<name>A0A1Y3B358_EURMA</name>
<organism evidence="1 2">
    <name type="scientific">Euroglyphus maynei</name>
    <name type="common">Mayne's house dust mite</name>
    <dbReference type="NCBI Taxonomy" id="6958"/>
    <lineage>
        <taxon>Eukaryota</taxon>
        <taxon>Metazoa</taxon>
        <taxon>Ecdysozoa</taxon>
        <taxon>Arthropoda</taxon>
        <taxon>Chelicerata</taxon>
        <taxon>Arachnida</taxon>
        <taxon>Acari</taxon>
        <taxon>Acariformes</taxon>
        <taxon>Sarcoptiformes</taxon>
        <taxon>Astigmata</taxon>
        <taxon>Psoroptidia</taxon>
        <taxon>Analgoidea</taxon>
        <taxon>Pyroglyphidae</taxon>
        <taxon>Pyroglyphinae</taxon>
        <taxon>Euroglyphus</taxon>
    </lineage>
</organism>
<proteinExistence type="predicted"/>
<evidence type="ECO:0000313" key="1">
    <source>
        <dbReference type="EMBL" id="OTF74514.1"/>
    </source>
</evidence>
<dbReference type="EMBL" id="MUJZ01046681">
    <property type="protein sequence ID" value="OTF74514.1"/>
    <property type="molecule type" value="Genomic_DNA"/>
</dbReference>
<comment type="caution">
    <text evidence="1">The sequence shown here is derived from an EMBL/GenBank/DDBJ whole genome shotgun (WGS) entry which is preliminary data.</text>
</comment>
<dbReference type="Proteomes" id="UP000194236">
    <property type="component" value="Unassembled WGS sequence"/>
</dbReference>
<sequence length="63" mass="7122">MVTCRVIMSIGSTNCNRKRPIPERFVDHQFTAKGHGEILRTARNMAAKLIINKLTVAGLFHEE</sequence>
<accession>A0A1Y3B358</accession>
<keyword evidence="2" id="KW-1185">Reference proteome</keyword>